<evidence type="ECO:0000313" key="1">
    <source>
        <dbReference type="EMBL" id="KAJ5374608.1"/>
    </source>
</evidence>
<organism evidence="1 2">
    <name type="scientific">Penicillium concentricum</name>
    <dbReference type="NCBI Taxonomy" id="293559"/>
    <lineage>
        <taxon>Eukaryota</taxon>
        <taxon>Fungi</taxon>
        <taxon>Dikarya</taxon>
        <taxon>Ascomycota</taxon>
        <taxon>Pezizomycotina</taxon>
        <taxon>Eurotiomycetes</taxon>
        <taxon>Eurotiomycetidae</taxon>
        <taxon>Eurotiales</taxon>
        <taxon>Aspergillaceae</taxon>
        <taxon>Penicillium</taxon>
    </lineage>
</organism>
<reference evidence="1" key="1">
    <citation type="submission" date="2022-12" db="EMBL/GenBank/DDBJ databases">
        <authorList>
            <person name="Petersen C."/>
        </authorList>
    </citation>
    <scope>NUCLEOTIDE SEQUENCE</scope>
    <source>
        <strain evidence="1">IBT 3081</strain>
    </source>
</reference>
<dbReference type="Proteomes" id="UP001147752">
    <property type="component" value="Unassembled WGS sequence"/>
</dbReference>
<dbReference type="RefSeq" id="XP_056580594.1">
    <property type="nucleotide sequence ID" value="XM_056724344.1"/>
</dbReference>
<accession>A0A9W9SED1</accession>
<dbReference type="Gene3D" id="3.50.50.60">
    <property type="entry name" value="FAD/NAD(P)-binding domain"/>
    <property type="match status" value="1"/>
</dbReference>
<dbReference type="OrthoDB" id="16820at2759"/>
<name>A0A9W9SED1_9EURO</name>
<dbReference type="AlphaFoldDB" id="A0A9W9SED1"/>
<comment type="caution">
    <text evidence="1">The sequence shown here is derived from an EMBL/GenBank/DDBJ whole genome shotgun (WGS) entry which is preliminary data.</text>
</comment>
<dbReference type="InterPro" id="IPR036188">
    <property type="entry name" value="FAD/NAD-bd_sf"/>
</dbReference>
<gene>
    <name evidence="1" type="ORF">N7517_006614</name>
</gene>
<reference evidence="1" key="2">
    <citation type="journal article" date="2023" name="IMA Fungus">
        <title>Comparative genomic study of the Penicillium genus elucidates a diverse pangenome and 15 lateral gene transfer events.</title>
        <authorList>
            <person name="Petersen C."/>
            <person name="Sorensen T."/>
            <person name="Nielsen M.R."/>
            <person name="Sondergaard T.E."/>
            <person name="Sorensen J.L."/>
            <person name="Fitzpatrick D.A."/>
            <person name="Frisvad J.C."/>
            <person name="Nielsen K.L."/>
        </authorList>
    </citation>
    <scope>NUCLEOTIDE SEQUENCE</scope>
    <source>
        <strain evidence="1">IBT 3081</strain>
    </source>
</reference>
<dbReference type="EMBL" id="JAPZBT010000002">
    <property type="protein sequence ID" value="KAJ5374608.1"/>
    <property type="molecule type" value="Genomic_DNA"/>
</dbReference>
<sequence length="143" mass="16270">MYYRRHNGDLILGHTTLGYNSPELLAQRQDLPYVASYQVRRKFYRMLLRQVARVGLKVEYGQRVERYFEDEAANVAGVVTEDGSVRVAQLVVTADAFKTRSDLLIAGYHIPTRSSGMSVYRAALPTELALQDPAFKARWGELE</sequence>
<dbReference type="GeneID" id="81463527"/>
<protein>
    <submittedName>
        <fullName evidence="1">Uncharacterized protein</fullName>
    </submittedName>
</protein>
<dbReference type="SUPFAM" id="SSF51905">
    <property type="entry name" value="FAD/NAD(P)-binding domain"/>
    <property type="match status" value="1"/>
</dbReference>
<keyword evidence="2" id="KW-1185">Reference proteome</keyword>
<evidence type="ECO:0000313" key="2">
    <source>
        <dbReference type="Proteomes" id="UP001147752"/>
    </source>
</evidence>
<proteinExistence type="predicted"/>